<comment type="similarity">
    <text evidence="1">Belongs to the TrbE/VirB4 family.</text>
</comment>
<dbReference type="STRING" id="180197.SAMN02982919_02198"/>
<dbReference type="Gene3D" id="1.10.8.730">
    <property type="match status" value="1"/>
</dbReference>
<organism evidence="6 7">
    <name type="scientific">Giesbergeria anulus</name>
    <dbReference type="NCBI Taxonomy" id="180197"/>
    <lineage>
        <taxon>Bacteria</taxon>
        <taxon>Pseudomonadati</taxon>
        <taxon>Pseudomonadota</taxon>
        <taxon>Betaproteobacteria</taxon>
        <taxon>Burkholderiales</taxon>
        <taxon>Comamonadaceae</taxon>
        <taxon>Giesbergeria</taxon>
    </lineage>
</organism>
<dbReference type="AlphaFoldDB" id="A0A1H9NF83"/>
<dbReference type="Proteomes" id="UP000199766">
    <property type="component" value="Unassembled WGS sequence"/>
</dbReference>
<reference evidence="6 7" key="1">
    <citation type="submission" date="2016-10" db="EMBL/GenBank/DDBJ databases">
        <authorList>
            <person name="de Groot N.N."/>
        </authorList>
    </citation>
    <scope>NUCLEOTIDE SEQUENCE [LARGE SCALE GENOMIC DNA]</scope>
    <source>
        <strain evidence="6 7">ATCC 35958</strain>
    </source>
</reference>
<keyword evidence="4" id="KW-0812">Transmembrane</keyword>
<sequence length="828" mass="93541">MNKKIPARNPESAINRQSLSEHLPWLIHTTPDLVLCKDGSLLAGFEYSGVDIDEDKPHEIENAVNEVQNAFQSMDERFYTWWVIDKRKKTQPDLSQGDEKNTLQEIFAAREKSRYESGTVFTISFHLFIAYLGETGVFAFMDKVQRLMADEGKSLPVAIIESLNPTKSGKNAVLHDARQLDENIRQATAGIKKVVASSHTLTMRRLSGWDLDNALIRMANISLREKTSYQIRPQSVLDSAAALSDLKFGRDTFISYGPDRTTFGGVLSLRNYPLPTALSSILGLQVEYRLVHIVKCMSEATTRATLDEATRFYRMTQSTVAQRFAAYASGSSEPEVDPGKAELYAQCLEAMGRQLSDGLGFVHHSMTLILLADNTKQLEQTIDEVSRTLSQVPMIRERVGLKAAFLSMLPGQWATNKRLMLANSELVAQCLPLITADTGSKDCDHLSKTVYGKPVRSLATFQSVLGTEVHFDPFVGQLGHTLMVMPSGGGKTTFVNYCLAQFTRYKDAQVVIFDRDRSCRIITGLAGGTHMDLRGNTIRLNPMAHLREGDLGKVQAREFLLRRIAEAGDTVTAEDRQEIYRILDNVAQSSQKLCLSTVWTLMPRKLQTLLSEWVKGGPYGYFDSVEDDFQMSSWTCIEMREIMAVERLSRAFLDHMLTSIMRSLTGRPTLIYLEEASFLLNNEAFLDAIDGWLKTFRKLNAMVWMTVQSPESVSGVDNERIRATLADNVPNLILGYNPRLENHRELYRTMFGMSNEQVSMIGELTPKRDYLRVFNGTCRTMRTGFDDHILAHLRSEPIFQDLFDEAQARGGEDWRDWYIQQALLRKNK</sequence>
<dbReference type="Gene3D" id="3.40.50.300">
    <property type="entry name" value="P-loop containing nucleotide triphosphate hydrolases"/>
    <property type="match status" value="1"/>
</dbReference>
<dbReference type="InterPro" id="IPR018145">
    <property type="entry name" value="CagE_TrbE_VirB_cntrl_dom"/>
</dbReference>
<gene>
    <name evidence="6" type="ORF">SAMN02982919_02198</name>
</gene>
<keyword evidence="3" id="KW-0067">ATP-binding</keyword>
<evidence type="ECO:0000256" key="1">
    <source>
        <dbReference type="ARBA" id="ARBA00006512"/>
    </source>
</evidence>
<evidence type="ECO:0000259" key="5">
    <source>
        <dbReference type="Pfam" id="PF03135"/>
    </source>
</evidence>
<feature type="domain" description="CagE TrbE VirB component of type IV transporter system central" evidence="5">
    <location>
        <begin position="235"/>
        <end position="322"/>
    </location>
</feature>
<evidence type="ECO:0000313" key="6">
    <source>
        <dbReference type="EMBL" id="SER34644.1"/>
    </source>
</evidence>
<feature type="transmembrane region" description="Helical" evidence="4">
    <location>
        <begin position="120"/>
        <end position="141"/>
    </location>
</feature>
<proteinExistence type="inferred from homology"/>
<dbReference type="RefSeq" id="WP_245751405.1">
    <property type="nucleotide sequence ID" value="NZ_FOGD01000007.1"/>
</dbReference>
<protein>
    <submittedName>
        <fullName evidence="6">Type IV secretion system protein VirB4</fullName>
    </submittedName>
</protein>
<dbReference type="PANTHER" id="PTHR30121:SF12">
    <property type="entry name" value="TYPE IV SECRETION SYSTEM PROTEIN CAGE"/>
    <property type="match status" value="1"/>
</dbReference>
<evidence type="ECO:0000256" key="4">
    <source>
        <dbReference type="SAM" id="Phobius"/>
    </source>
</evidence>
<keyword evidence="4" id="KW-0472">Membrane</keyword>
<keyword evidence="4" id="KW-1133">Transmembrane helix</keyword>
<feature type="domain" description="CagE TrbE VirB component of type IV transporter system central" evidence="5">
    <location>
        <begin position="359"/>
        <end position="418"/>
    </location>
</feature>
<dbReference type="EMBL" id="FOGD01000007">
    <property type="protein sequence ID" value="SER34644.1"/>
    <property type="molecule type" value="Genomic_DNA"/>
</dbReference>
<evidence type="ECO:0000256" key="3">
    <source>
        <dbReference type="ARBA" id="ARBA00022840"/>
    </source>
</evidence>
<name>A0A1H9NF83_9BURK</name>
<accession>A0A1H9NF83</accession>
<dbReference type="Pfam" id="PF03135">
    <property type="entry name" value="CagE_TrbE_VirB"/>
    <property type="match status" value="2"/>
</dbReference>
<dbReference type="SUPFAM" id="SSF52540">
    <property type="entry name" value="P-loop containing nucleoside triphosphate hydrolases"/>
    <property type="match status" value="1"/>
</dbReference>
<dbReference type="GO" id="GO:0005524">
    <property type="term" value="F:ATP binding"/>
    <property type="evidence" value="ECO:0007669"/>
    <property type="project" value="UniProtKB-KW"/>
</dbReference>
<keyword evidence="2" id="KW-0547">Nucleotide-binding</keyword>
<dbReference type="InterPro" id="IPR051162">
    <property type="entry name" value="T4SS_component"/>
</dbReference>
<evidence type="ECO:0000313" key="7">
    <source>
        <dbReference type="Proteomes" id="UP000199766"/>
    </source>
</evidence>
<dbReference type="PANTHER" id="PTHR30121">
    <property type="entry name" value="UNCHARACTERIZED PROTEIN YJGR-RELATED"/>
    <property type="match status" value="1"/>
</dbReference>
<evidence type="ECO:0000256" key="2">
    <source>
        <dbReference type="ARBA" id="ARBA00022741"/>
    </source>
</evidence>
<keyword evidence="7" id="KW-1185">Reference proteome</keyword>
<dbReference type="InterPro" id="IPR027417">
    <property type="entry name" value="P-loop_NTPase"/>
</dbReference>